<reference evidence="2" key="1">
    <citation type="submission" date="2019-03" db="EMBL/GenBank/DDBJ databases">
        <title>Weissella sp. 26KH-42 Genome sequencing.</title>
        <authorList>
            <person name="Heo J."/>
            <person name="Kim S.-J."/>
            <person name="Kim J.-S."/>
            <person name="Hong S.-B."/>
            <person name="Kwon S.-W."/>
        </authorList>
    </citation>
    <scope>NUCLEOTIDE SEQUENCE [LARGE SCALE GENOMIC DNA]</scope>
    <source>
        <strain evidence="2">26KH-42</strain>
    </source>
</reference>
<sequence>MNLLKKVMTLVTDNKYYDWTTKYQATNGIVITKQPQKRHHAVCLQASHQLWAIANEPTNDLPAYMGLTEMQQWLNERGLIIVSEHPTHWWAGMVHSLNNGDVAQAHELCNILEYLNLTKP</sequence>
<organism evidence="1 2">
    <name type="scientific">Periweissella cryptocerci</name>
    <dbReference type="NCBI Taxonomy" id="2506420"/>
    <lineage>
        <taxon>Bacteria</taxon>
        <taxon>Bacillati</taxon>
        <taxon>Bacillota</taxon>
        <taxon>Bacilli</taxon>
        <taxon>Lactobacillales</taxon>
        <taxon>Lactobacillaceae</taxon>
        <taxon>Periweissella</taxon>
    </lineage>
</organism>
<keyword evidence="2" id="KW-1185">Reference proteome</keyword>
<protein>
    <submittedName>
        <fullName evidence="1">Uncharacterized protein</fullName>
    </submittedName>
</protein>
<dbReference type="Proteomes" id="UP000292886">
    <property type="component" value="Chromosome"/>
</dbReference>
<accession>A0A4P6YVG5</accession>
<dbReference type="AlphaFoldDB" id="A0A4P6YVG5"/>
<gene>
    <name evidence="1" type="ORF">EQG49_10485</name>
</gene>
<name>A0A4P6YVG5_9LACO</name>
<proteinExistence type="predicted"/>
<evidence type="ECO:0000313" key="2">
    <source>
        <dbReference type="Proteomes" id="UP000292886"/>
    </source>
</evidence>
<evidence type="ECO:0000313" key="1">
    <source>
        <dbReference type="EMBL" id="QBO36839.1"/>
    </source>
</evidence>
<dbReference type="KEGG" id="wei:EQG49_10485"/>
<dbReference type="RefSeq" id="WP_133363916.1">
    <property type="nucleotide sequence ID" value="NZ_CP037940.1"/>
</dbReference>
<dbReference type="EMBL" id="CP037940">
    <property type="protein sequence ID" value="QBO36839.1"/>
    <property type="molecule type" value="Genomic_DNA"/>
</dbReference>